<evidence type="ECO:0000313" key="2">
    <source>
        <dbReference type="EMBL" id="KAF2818805.1"/>
    </source>
</evidence>
<name>A0A6A6ZEV5_9PLEO</name>
<keyword evidence="3" id="KW-1185">Reference proteome</keyword>
<feature type="region of interest" description="Disordered" evidence="1">
    <location>
        <begin position="24"/>
        <end position="65"/>
    </location>
</feature>
<evidence type="ECO:0000313" key="3">
    <source>
        <dbReference type="Proteomes" id="UP000799424"/>
    </source>
</evidence>
<accession>A0A6A6ZEV5</accession>
<feature type="compositionally biased region" description="Low complexity" evidence="1">
    <location>
        <begin position="43"/>
        <end position="57"/>
    </location>
</feature>
<dbReference type="EMBL" id="MU006249">
    <property type="protein sequence ID" value="KAF2818805.1"/>
    <property type="molecule type" value="Genomic_DNA"/>
</dbReference>
<dbReference type="Proteomes" id="UP000799424">
    <property type="component" value="Unassembled WGS sequence"/>
</dbReference>
<proteinExistence type="predicted"/>
<dbReference type="AlphaFoldDB" id="A0A6A6ZEV5"/>
<protein>
    <submittedName>
        <fullName evidence="2">Uncharacterized protein</fullName>
    </submittedName>
</protein>
<evidence type="ECO:0000256" key="1">
    <source>
        <dbReference type="SAM" id="MobiDB-lite"/>
    </source>
</evidence>
<gene>
    <name evidence="2" type="ORF">CC86DRAFT_432894</name>
</gene>
<sequence>MAYQPSSAPEAAFDLQGWPIPQGWRMSHTSTNNAPALPDRKWPALPASTQTSPTTAAPKKRPNTKTMYDQSLTSLNFGVRLKRPDAARPRWTYDDIERTFDNWREKEEKRDANFKIYVKTTDSTTNKQAVVTRFPTPTASWHQIVLLVALTSNERRIDEDEVTTNVWRISTYWAHPSRRAIMEVAVGEALASGLFVYDDTPSASDWVLGAGEENTILTDRWSKGLLKHFQAPPYHQETRYKRESTSEDKPSSFDDLPNELVIKILNRRAPLLALLVVPTSVLDGKRSPLCELHTQALFVHPERRPNTHNLPLFLPWSGDKRKRVEAFLESTLRLRFVQKRWAPIIKEAFFPNSMMFEHIASAFEVSYDGPIGYRWLRSIEVDGNSVGWWFVPHCGAHDVEKCEAVVRYSVLTGPGSADHYEKPSRDEGLVCTRDELYILPGREGKWSLRSEYYNFMGFYLPDEPELEWLQVLGYLFSAELSDIPRLGNPFNNQLRAFIWALMNKPQDVPTEGEKFTLNLGHWHEADLLEE</sequence>
<organism evidence="2 3">
    <name type="scientific">Ophiobolus disseminans</name>
    <dbReference type="NCBI Taxonomy" id="1469910"/>
    <lineage>
        <taxon>Eukaryota</taxon>
        <taxon>Fungi</taxon>
        <taxon>Dikarya</taxon>
        <taxon>Ascomycota</taxon>
        <taxon>Pezizomycotina</taxon>
        <taxon>Dothideomycetes</taxon>
        <taxon>Pleosporomycetidae</taxon>
        <taxon>Pleosporales</taxon>
        <taxon>Pleosporineae</taxon>
        <taxon>Phaeosphaeriaceae</taxon>
        <taxon>Ophiobolus</taxon>
    </lineage>
</organism>
<reference evidence="2" key="1">
    <citation type="journal article" date="2020" name="Stud. Mycol.">
        <title>101 Dothideomycetes genomes: a test case for predicting lifestyles and emergence of pathogens.</title>
        <authorList>
            <person name="Haridas S."/>
            <person name="Albert R."/>
            <person name="Binder M."/>
            <person name="Bloem J."/>
            <person name="Labutti K."/>
            <person name="Salamov A."/>
            <person name="Andreopoulos B."/>
            <person name="Baker S."/>
            <person name="Barry K."/>
            <person name="Bills G."/>
            <person name="Bluhm B."/>
            <person name="Cannon C."/>
            <person name="Castanera R."/>
            <person name="Culley D."/>
            <person name="Daum C."/>
            <person name="Ezra D."/>
            <person name="Gonzalez J."/>
            <person name="Henrissat B."/>
            <person name="Kuo A."/>
            <person name="Liang C."/>
            <person name="Lipzen A."/>
            <person name="Lutzoni F."/>
            <person name="Magnuson J."/>
            <person name="Mondo S."/>
            <person name="Nolan M."/>
            <person name="Ohm R."/>
            <person name="Pangilinan J."/>
            <person name="Park H.-J."/>
            <person name="Ramirez L."/>
            <person name="Alfaro M."/>
            <person name="Sun H."/>
            <person name="Tritt A."/>
            <person name="Yoshinaga Y."/>
            <person name="Zwiers L.-H."/>
            <person name="Turgeon B."/>
            <person name="Goodwin S."/>
            <person name="Spatafora J."/>
            <person name="Crous P."/>
            <person name="Grigoriev I."/>
        </authorList>
    </citation>
    <scope>NUCLEOTIDE SEQUENCE</scope>
    <source>
        <strain evidence="2">CBS 113818</strain>
    </source>
</reference>